<accession>A0ABS3EUA3</accession>
<reference evidence="1 2" key="1">
    <citation type="submission" date="2021-03" db="EMBL/GenBank/DDBJ databases">
        <title>Muricauda sp. CAU 1631 isolated from Incheon.</title>
        <authorList>
            <person name="Kim W."/>
        </authorList>
    </citation>
    <scope>NUCLEOTIDE SEQUENCE [LARGE SCALE GENOMIC DNA]</scope>
    <source>
        <strain evidence="1 2">CAU 1631</strain>
    </source>
</reference>
<name>A0ABS3EUA3_9FLAO</name>
<keyword evidence="2" id="KW-1185">Reference proteome</keyword>
<sequence length="176" mass="20691">MAWTVVLTGKRTHMGYRKTSKFFCCIVVFLLFDAVLAQEPKHEKMEQLSFLVGEWVGTSKTYENGVVTKQGAAYEKISYDLDRSILVIELNTEFLQLHTIILYDEAEQTYYYYRFSKEGAARYPAEFKEGKLIVWRDEKTRFFFGSTPEGGFIEYGEQWINGNWTKNFEDNFKNTQ</sequence>
<dbReference type="RefSeq" id="WP_207070287.1">
    <property type="nucleotide sequence ID" value="NZ_JAFLND010000001.1"/>
</dbReference>
<evidence type="ECO:0008006" key="3">
    <source>
        <dbReference type="Google" id="ProtNLM"/>
    </source>
</evidence>
<protein>
    <recommendedName>
        <fullName evidence="3">DUF1579 domain-containing protein</fullName>
    </recommendedName>
</protein>
<comment type="caution">
    <text evidence="1">The sequence shown here is derived from an EMBL/GenBank/DDBJ whole genome shotgun (WGS) entry which is preliminary data.</text>
</comment>
<gene>
    <name evidence="1" type="ORF">J0X13_04705</name>
</gene>
<dbReference type="Proteomes" id="UP000664163">
    <property type="component" value="Unassembled WGS sequence"/>
</dbReference>
<evidence type="ECO:0000313" key="2">
    <source>
        <dbReference type="Proteomes" id="UP000664163"/>
    </source>
</evidence>
<organism evidence="1 2">
    <name type="scientific">[Muricauda] lutisoli</name>
    <dbReference type="NCBI Taxonomy" id="2816035"/>
    <lineage>
        <taxon>Bacteria</taxon>
        <taxon>Pseudomonadati</taxon>
        <taxon>Bacteroidota</taxon>
        <taxon>Flavobacteriia</taxon>
        <taxon>Flavobacteriales</taxon>
        <taxon>Flavobacteriaceae</taxon>
        <taxon>Allomuricauda</taxon>
    </lineage>
</organism>
<dbReference type="EMBL" id="JAFLND010000001">
    <property type="protein sequence ID" value="MBO0329835.1"/>
    <property type="molecule type" value="Genomic_DNA"/>
</dbReference>
<evidence type="ECO:0000313" key="1">
    <source>
        <dbReference type="EMBL" id="MBO0329835.1"/>
    </source>
</evidence>
<proteinExistence type="predicted"/>